<sequence length="475" mass="52901">MLAAVRRWERRTRPHDPEFAAALADRWAGLPDVVKTPGQVLGRFGPGCEGTHGVFPACNLACTPCYHSRDANRVRVDGPHTREQVGKQMATLRRLRGPRAHAQLIGGEVTLLPPDDHAAALLTMREHGREPMSMTHGDVGYPYLERLVLGPDGRRRLDRVSFAAHFDSMMFGRRGIPRPPDEASLHPYRQRFVDMFRRLRREHGVRSFLAHNMTVTPRNVGEVPEVVRTAGAMGFGMLSFQPAAFVGDDRRWHEDYRGADVSPDAVWAQIERGVGTTLDATVFENGDLRCNRTAYGFYSGDRWFPVLDGSDPRDRATREAFFRHLTGIAFGSTPAPDLAVKLLRLVARHPVVLTTAVGWAARTVRRVGPRRLLRHGIRPVTFVMHQFMDAEQVRPAWDLMQRGETATDPAVRATQERLQACHYAMGHPAGSDGEEFLVPACVQHGVLDPAENAALRVLLPMPTVRSRRTAGPAAS</sequence>
<accession>A0A6J4P456</accession>
<dbReference type="Gene3D" id="3.20.20.70">
    <property type="entry name" value="Aldolase class I"/>
    <property type="match status" value="1"/>
</dbReference>
<dbReference type="InterPro" id="IPR058240">
    <property type="entry name" value="rSAM_sf"/>
</dbReference>
<proteinExistence type="predicted"/>
<evidence type="ECO:0000313" key="1">
    <source>
        <dbReference type="EMBL" id="CAA9399678.1"/>
    </source>
</evidence>
<reference evidence="1" key="1">
    <citation type="submission" date="2020-02" db="EMBL/GenBank/DDBJ databases">
        <authorList>
            <person name="Meier V. D."/>
        </authorList>
    </citation>
    <scope>NUCLEOTIDE SEQUENCE</scope>
    <source>
        <strain evidence="1">AVDCRST_MAG66</strain>
    </source>
</reference>
<dbReference type="EMBL" id="CADCUS010000201">
    <property type="protein sequence ID" value="CAA9399678.1"/>
    <property type="molecule type" value="Genomic_DNA"/>
</dbReference>
<dbReference type="AlphaFoldDB" id="A0A6J4P456"/>
<dbReference type="InterPro" id="IPR013785">
    <property type="entry name" value="Aldolase_TIM"/>
</dbReference>
<dbReference type="SUPFAM" id="SSF102114">
    <property type="entry name" value="Radical SAM enzymes"/>
    <property type="match status" value="1"/>
</dbReference>
<organism evidence="1">
    <name type="scientific">uncultured Pseudonocardia sp</name>
    <dbReference type="NCBI Taxonomy" id="211455"/>
    <lineage>
        <taxon>Bacteria</taxon>
        <taxon>Bacillati</taxon>
        <taxon>Actinomycetota</taxon>
        <taxon>Actinomycetes</taxon>
        <taxon>Pseudonocardiales</taxon>
        <taxon>Pseudonocardiaceae</taxon>
        <taxon>Pseudonocardia</taxon>
        <taxon>environmental samples</taxon>
    </lineage>
</organism>
<name>A0A6J4P456_9PSEU</name>
<protein>
    <submittedName>
        <fullName evidence="1">Radical SAM domain protein</fullName>
    </submittedName>
</protein>
<gene>
    <name evidence="1" type="ORF">AVDCRST_MAG66-1392</name>
</gene>